<evidence type="ECO:0000313" key="2">
    <source>
        <dbReference type="EMBL" id="KAG5680015.1"/>
    </source>
</evidence>
<organism evidence="2 3">
    <name type="scientific">Polypedilum vanderplanki</name>
    <name type="common">Sleeping chironomid midge</name>
    <dbReference type="NCBI Taxonomy" id="319348"/>
    <lineage>
        <taxon>Eukaryota</taxon>
        <taxon>Metazoa</taxon>
        <taxon>Ecdysozoa</taxon>
        <taxon>Arthropoda</taxon>
        <taxon>Hexapoda</taxon>
        <taxon>Insecta</taxon>
        <taxon>Pterygota</taxon>
        <taxon>Neoptera</taxon>
        <taxon>Endopterygota</taxon>
        <taxon>Diptera</taxon>
        <taxon>Nematocera</taxon>
        <taxon>Chironomoidea</taxon>
        <taxon>Chironomidae</taxon>
        <taxon>Chironominae</taxon>
        <taxon>Polypedilum</taxon>
        <taxon>Polypedilum</taxon>
    </lineage>
</organism>
<comment type="caution">
    <text evidence="2">The sequence shown here is derived from an EMBL/GenBank/DDBJ whole genome shotgun (WGS) entry which is preliminary data.</text>
</comment>
<keyword evidence="1" id="KW-0472">Membrane</keyword>
<dbReference type="OrthoDB" id="7775175at2759"/>
<feature type="transmembrane region" description="Helical" evidence="1">
    <location>
        <begin position="88"/>
        <end position="106"/>
    </location>
</feature>
<keyword evidence="3" id="KW-1185">Reference proteome</keyword>
<reference evidence="2" key="1">
    <citation type="submission" date="2021-03" db="EMBL/GenBank/DDBJ databases">
        <title>Chromosome level genome of the anhydrobiotic midge Polypedilum vanderplanki.</title>
        <authorList>
            <person name="Yoshida Y."/>
            <person name="Kikawada T."/>
            <person name="Gusev O."/>
        </authorList>
    </citation>
    <scope>NUCLEOTIDE SEQUENCE</scope>
    <source>
        <strain evidence="2">NIAS01</strain>
        <tissue evidence="2">Whole body or cell culture</tissue>
    </source>
</reference>
<keyword evidence="1" id="KW-1133">Transmembrane helix</keyword>
<sequence length="188" mass="21128">MSVVQSNQVFIVNGTTVNVPTNSANTTTRIQQNQNVRRRRFKASGQQSICDLIVVLVALPTLTILGLMLESLTRDNNWLETTQSRMTVLGLGAVLAVVCLALCMYVTSRLGKRFLWVGMQFTDDTVYSYYNSRTAAVESNDLPPKYDDVVMDFDIPPPSYDSIIVDIDKLQIDYTIDKCPKEITIQHI</sequence>
<gene>
    <name evidence="2" type="ORF">PVAND_009548</name>
</gene>
<dbReference type="Proteomes" id="UP001107558">
    <property type="component" value="Chromosome 1"/>
</dbReference>
<dbReference type="EMBL" id="JADBJN010000001">
    <property type="protein sequence ID" value="KAG5680015.1"/>
    <property type="molecule type" value="Genomic_DNA"/>
</dbReference>
<evidence type="ECO:0000256" key="1">
    <source>
        <dbReference type="SAM" id="Phobius"/>
    </source>
</evidence>
<keyword evidence="1" id="KW-0812">Transmembrane</keyword>
<dbReference type="AlphaFoldDB" id="A0A9J6CDI6"/>
<evidence type="ECO:0000313" key="3">
    <source>
        <dbReference type="Proteomes" id="UP001107558"/>
    </source>
</evidence>
<protein>
    <submittedName>
        <fullName evidence="2">Uncharacterized protein</fullName>
    </submittedName>
</protein>
<proteinExistence type="predicted"/>
<name>A0A9J6CDI6_POLVA</name>
<accession>A0A9J6CDI6</accession>
<feature type="transmembrane region" description="Helical" evidence="1">
    <location>
        <begin position="48"/>
        <end position="68"/>
    </location>
</feature>